<dbReference type="Proteomes" id="UP000289372">
    <property type="component" value="Unassembled WGS sequence"/>
</dbReference>
<organism evidence="1 2">
    <name type="scientific">Xanthomonas perforans</name>
    <dbReference type="NCBI Taxonomy" id="442694"/>
    <lineage>
        <taxon>Bacteria</taxon>
        <taxon>Pseudomonadati</taxon>
        <taxon>Pseudomonadota</taxon>
        <taxon>Gammaproteobacteria</taxon>
        <taxon>Lysobacterales</taxon>
        <taxon>Lysobacteraceae</taxon>
        <taxon>Xanthomonas</taxon>
    </lineage>
</organism>
<sequence>MASVLLPMALSARCVETAHLYASKMMSKSPRLQHDDVSRTRSTSAIAGVTATLVFLAHPWSMYETNCVTQLDNTTTRDERV</sequence>
<comment type="caution">
    <text evidence="1">The sequence shown here is derived from an EMBL/GenBank/DDBJ whole genome shotgun (WGS) entry which is preliminary data.</text>
</comment>
<gene>
    <name evidence="1" type="ORF">DB769_08845</name>
</gene>
<reference evidence="1 2" key="1">
    <citation type="submission" date="2018-02" db="EMBL/GenBank/DDBJ databases">
        <title>Characterization of Xanthomonas diversity in transplant houses and field plants.</title>
        <authorList>
            <person name="Abrahamian P."/>
            <person name="Timilsina S."/>
            <person name="Minsavage G.V."/>
            <person name="Goss E.M."/>
            <person name="Jones J.B."/>
            <person name="Vallad G.E."/>
        </authorList>
    </citation>
    <scope>NUCLEOTIDE SEQUENCE [LARGE SCALE GENOMIC DNA]</scope>
    <source>
        <strain evidence="1 2">GEV2132</strain>
    </source>
</reference>
<protein>
    <submittedName>
        <fullName evidence="1">Uncharacterized protein</fullName>
    </submittedName>
</protein>
<dbReference type="EMBL" id="PUUL01000043">
    <property type="protein sequence ID" value="RXD54594.1"/>
    <property type="molecule type" value="Genomic_DNA"/>
</dbReference>
<accession>A0AAQ0YPZ8</accession>
<proteinExistence type="predicted"/>
<evidence type="ECO:0000313" key="2">
    <source>
        <dbReference type="Proteomes" id="UP000289372"/>
    </source>
</evidence>
<dbReference type="AlphaFoldDB" id="A0AAQ0YPZ8"/>
<evidence type="ECO:0000313" key="1">
    <source>
        <dbReference type="EMBL" id="RXD54594.1"/>
    </source>
</evidence>
<name>A0AAQ0YPZ8_XANPE</name>